<protein>
    <submittedName>
        <fullName evidence="2">Uncharacterized protein</fullName>
    </submittedName>
</protein>
<feature type="region of interest" description="Disordered" evidence="1">
    <location>
        <begin position="1"/>
        <end position="28"/>
    </location>
</feature>
<dbReference type="EMBL" id="NXIG01000125">
    <property type="protein sequence ID" value="RXI24652.1"/>
    <property type="molecule type" value="Genomic_DNA"/>
</dbReference>
<feature type="compositionally biased region" description="Low complexity" evidence="1">
    <location>
        <begin position="1"/>
        <end position="21"/>
    </location>
</feature>
<dbReference type="SUPFAM" id="SSF141072">
    <property type="entry name" value="CalX-like"/>
    <property type="match status" value="1"/>
</dbReference>
<sequence>TSTTTDSQSTTHTATVTGTITDYKGPDAPIDEDVKANIGVSDAGSVNEADGATLTYSVKLSNEVGSDVEVDLTTGGDATRGSDYENTLQYSTDGGTTWLDVPATAKVTLPADGSAAPEEDKGQDDAITENDETVTLTATTTDA</sequence>
<accession>A0AA94JSC9</accession>
<dbReference type="Proteomes" id="UP000290588">
    <property type="component" value="Unassembled WGS sequence"/>
</dbReference>
<dbReference type="AlphaFoldDB" id="A0AA94JSC9"/>
<feature type="compositionally biased region" description="Low complexity" evidence="1">
    <location>
        <begin position="133"/>
        <end position="143"/>
    </location>
</feature>
<feature type="region of interest" description="Disordered" evidence="1">
    <location>
        <begin position="109"/>
        <end position="143"/>
    </location>
</feature>
<comment type="caution">
    <text evidence="2">The sequence shown here is derived from an EMBL/GenBank/DDBJ whole genome shotgun (WGS) entry which is preliminary data.</text>
</comment>
<dbReference type="Gene3D" id="2.60.40.2030">
    <property type="match status" value="1"/>
</dbReference>
<organism evidence="2 3">
    <name type="scientific">Arcobacter ellisii</name>
    <dbReference type="NCBI Taxonomy" id="913109"/>
    <lineage>
        <taxon>Bacteria</taxon>
        <taxon>Pseudomonadati</taxon>
        <taxon>Campylobacterota</taxon>
        <taxon>Epsilonproteobacteria</taxon>
        <taxon>Campylobacterales</taxon>
        <taxon>Arcobacteraceae</taxon>
        <taxon>Arcobacter</taxon>
    </lineage>
</organism>
<feature type="non-terminal residue" evidence="2">
    <location>
        <position position="143"/>
    </location>
</feature>
<name>A0AA94JSC9_9BACT</name>
<gene>
    <name evidence="2" type="ORF">CP962_14650</name>
</gene>
<proteinExistence type="predicted"/>
<evidence type="ECO:0000313" key="2">
    <source>
        <dbReference type="EMBL" id="RXI24652.1"/>
    </source>
</evidence>
<feature type="non-terminal residue" evidence="2">
    <location>
        <position position="1"/>
    </location>
</feature>
<reference evidence="2 3" key="1">
    <citation type="submission" date="2017-09" db="EMBL/GenBank/DDBJ databases">
        <title>Genomics of the genus Arcobacter.</title>
        <authorList>
            <person name="Perez-Cataluna A."/>
            <person name="Figueras M.J."/>
            <person name="Salas-Masso N."/>
        </authorList>
    </citation>
    <scope>NUCLEOTIDE SEQUENCE [LARGE SCALE GENOMIC DNA]</scope>
    <source>
        <strain evidence="2 3">CECT 7837</strain>
    </source>
</reference>
<evidence type="ECO:0000256" key="1">
    <source>
        <dbReference type="SAM" id="MobiDB-lite"/>
    </source>
</evidence>
<dbReference type="RefSeq" id="WP_206732043.1">
    <property type="nucleotide sequence ID" value="NZ_NXIG01000125.1"/>
</dbReference>
<evidence type="ECO:0000313" key="3">
    <source>
        <dbReference type="Proteomes" id="UP000290588"/>
    </source>
</evidence>
<dbReference type="InterPro" id="IPR038081">
    <property type="entry name" value="CalX-like_sf"/>
</dbReference>